<protein>
    <submittedName>
        <fullName evidence="2">Uncharacterized protein</fullName>
    </submittedName>
</protein>
<evidence type="ECO:0000313" key="3">
    <source>
        <dbReference type="Proteomes" id="UP000189670"/>
    </source>
</evidence>
<comment type="caution">
    <text evidence="2">The sequence shown here is derived from an EMBL/GenBank/DDBJ whole genome shotgun (WGS) entry which is preliminary data.</text>
</comment>
<evidence type="ECO:0000313" key="2">
    <source>
        <dbReference type="EMBL" id="ETR66688.1"/>
    </source>
</evidence>
<sequence length="71" mass="8412">MMKILSNIANILLALILVCLSYYICYHSIKADQYQCQIYEELSIVNRFLNLLNFEKIEALKAIKQNQIEHY</sequence>
<dbReference type="EMBL" id="ATBP01001813">
    <property type="protein sequence ID" value="ETR66688.1"/>
    <property type="molecule type" value="Genomic_DNA"/>
</dbReference>
<gene>
    <name evidence="2" type="ORF">OMM_12474</name>
</gene>
<reference evidence="3" key="1">
    <citation type="submission" date="2012-11" db="EMBL/GenBank/DDBJ databases">
        <authorList>
            <person name="Lucero-Rivera Y.E."/>
            <person name="Tovar-Ramirez D."/>
        </authorList>
    </citation>
    <scope>NUCLEOTIDE SEQUENCE [LARGE SCALE GENOMIC DNA]</scope>
    <source>
        <strain evidence="3">Araruama</strain>
    </source>
</reference>
<proteinExistence type="predicted"/>
<feature type="non-terminal residue" evidence="2">
    <location>
        <position position="71"/>
    </location>
</feature>
<evidence type="ECO:0000256" key="1">
    <source>
        <dbReference type="SAM" id="Phobius"/>
    </source>
</evidence>
<organism evidence="2 3">
    <name type="scientific">Candidatus Magnetoglobus multicellularis str. Araruama</name>
    <dbReference type="NCBI Taxonomy" id="890399"/>
    <lineage>
        <taxon>Bacteria</taxon>
        <taxon>Pseudomonadati</taxon>
        <taxon>Thermodesulfobacteriota</taxon>
        <taxon>Desulfobacteria</taxon>
        <taxon>Desulfobacterales</taxon>
        <taxon>Desulfobacteraceae</taxon>
        <taxon>Candidatus Magnetoglobus</taxon>
    </lineage>
</organism>
<keyword evidence="1" id="KW-1133">Transmembrane helix</keyword>
<feature type="transmembrane region" description="Helical" evidence="1">
    <location>
        <begin position="7"/>
        <end position="24"/>
    </location>
</feature>
<keyword evidence="1" id="KW-0812">Transmembrane</keyword>
<accession>A0A1V1NVV3</accession>
<name>A0A1V1NVV3_9BACT</name>
<dbReference type="Proteomes" id="UP000189670">
    <property type="component" value="Unassembled WGS sequence"/>
</dbReference>
<keyword evidence="1" id="KW-0472">Membrane</keyword>
<dbReference type="AlphaFoldDB" id="A0A1V1NVV3"/>